<dbReference type="PANTHER" id="PTHR43364">
    <property type="entry name" value="NADH-SPECIFIC METHYLGLYOXAL REDUCTASE-RELATED"/>
    <property type="match status" value="1"/>
</dbReference>
<protein>
    <recommendedName>
        <fullName evidence="3">NADP-dependent oxidoreductase domain-containing protein</fullName>
    </recommendedName>
</protein>
<dbReference type="Pfam" id="PF00248">
    <property type="entry name" value="Aldo_ket_red"/>
    <property type="match status" value="1"/>
</dbReference>
<sequence>MQTAPEPKTLLGHYKVLSPHAGVRVSPLCLGAMNFGTKWSEMLGECSKEEAFKIMDTFYEAGGNFIDTANNYQGGESEQWIGEWMESRKNRSEIVLATKYSSTIDPNGHIFINHAGNHKKSLRTSVDRSLQNLRTDYIDVLYIHWWDYTTSIPEIMQALNALVVSGKVLYLGISDTPAWIVSAANTYAQTHNLAQFVVYQGKWNFEERDFERDIIPMAKQFGLSLAPWSVMGGGRYKKDEKAARAGTPFHQVDKDHEAIMKGLDEVAASVGATRQQIAIAYVIKKYPRTFPILGGRKATHLQDNIKALSFVDKLTDEVVAKLEGLKELDIGFPHTMVGTGDYSKNWILSNSGKIQNLSP</sequence>
<comment type="similarity">
    <text evidence="2">Belongs to the aldo/keto reductase family. Aldo/keto reductase 2 subfamily.</text>
</comment>
<comment type="caution">
    <text evidence="4">The sequence shown here is derived from an EMBL/GenBank/DDBJ whole genome shotgun (WGS) entry which is preliminary data.</text>
</comment>
<dbReference type="SUPFAM" id="SSF51430">
    <property type="entry name" value="NAD(P)-linked oxidoreductase"/>
    <property type="match status" value="1"/>
</dbReference>
<proteinExistence type="inferred from homology"/>
<dbReference type="InterPro" id="IPR023210">
    <property type="entry name" value="NADP_OxRdtase_dom"/>
</dbReference>
<accession>A0AAD5X0G2</accession>
<evidence type="ECO:0000259" key="3">
    <source>
        <dbReference type="Pfam" id="PF00248"/>
    </source>
</evidence>
<feature type="domain" description="NADP-dependent oxidoreductase" evidence="3">
    <location>
        <begin position="27"/>
        <end position="325"/>
    </location>
</feature>
<evidence type="ECO:0000256" key="2">
    <source>
        <dbReference type="ARBA" id="ARBA00038157"/>
    </source>
</evidence>
<evidence type="ECO:0000313" key="4">
    <source>
        <dbReference type="EMBL" id="KAJ3042508.1"/>
    </source>
</evidence>
<dbReference type="InterPro" id="IPR050523">
    <property type="entry name" value="AKR_Detox_Biosynth"/>
</dbReference>
<name>A0AAD5X0G2_9FUNG</name>
<keyword evidence="5" id="KW-1185">Reference proteome</keyword>
<evidence type="ECO:0000313" key="5">
    <source>
        <dbReference type="Proteomes" id="UP001212841"/>
    </source>
</evidence>
<dbReference type="EMBL" id="JADGJD010001414">
    <property type="protein sequence ID" value="KAJ3042508.1"/>
    <property type="molecule type" value="Genomic_DNA"/>
</dbReference>
<dbReference type="InterPro" id="IPR036812">
    <property type="entry name" value="NAD(P)_OxRdtase_dom_sf"/>
</dbReference>
<gene>
    <name evidence="4" type="ORF">HK097_002002</name>
</gene>
<evidence type="ECO:0000256" key="1">
    <source>
        <dbReference type="ARBA" id="ARBA00022857"/>
    </source>
</evidence>
<dbReference type="Proteomes" id="UP001212841">
    <property type="component" value="Unassembled WGS sequence"/>
</dbReference>
<dbReference type="PANTHER" id="PTHR43364:SF7">
    <property type="entry name" value="NADP-DEPENDENT OXIDOREDUCTASE DOMAIN-CONTAINING PROTEIN-RELATED"/>
    <property type="match status" value="1"/>
</dbReference>
<organism evidence="4 5">
    <name type="scientific">Rhizophlyctis rosea</name>
    <dbReference type="NCBI Taxonomy" id="64517"/>
    <lineage>
        <taxon>Eukaryota</taxon>
        <taxon>Fungi</taxon>
        <taxon>Fungi incertae sedis</taxon>
        <taxon>Chytridiomycota</taxon>
        <taxon>Chytridiomycota incertae sedis</taxon>
        <taxon>Chytridiomycetes</taxon>
        <taxon>Rhizophlyctidales</taxon>
        <taxon>Rhizophlyctidaceae</taxon>
        <taxon>Rhizophlyctis</taxon>
    </lineage>
</organism>
<dbReference type="Gene3D" id="3.20.20.100">
    <property type="entry name" value="NADP-dependent oxidoreductase domain"/>
    <property type="match status" value="1"/>
</dbReference>
<keyword evidence="1" id="KW-0521">NADP</keyword>
<reference evidence="4" key="1">
    <citation type="submission" date="2020-05" db="EMBL/GenBank/DDBJ databases">
        <title>Phylogenomic resolution of chytrid fungi.</title>
        <authorList>
            <person name="Stajich J.E."/>
            <person name="Amses K."/>
            <person name="Simmons R."/>
            <person name="Seto K."/>
            <person name="Myers J."/>
            <person name="Bonds A."/>
            <person name="Quandt C.A."/>
            <person name="Barry K."/>
            <person name="Liu P."/>
            <person name="Grigoriev I."/>
            <person name="Longcore J.E."/>
            <person name="James T.Y."/>
        </authorList>
    </citation>
    <scope>NUCLEOTIDE SEQUENCE</scope>
    <source>
        <strain evidence="4">JEL0318</strain>
    </source>
</reference>
<dbReference type="AlphaFoldDB" id="A0AAD5X0G2"/>